<proteinExistence type="predicted"/>
<dbReference type="AlphaFoldDB" id="F4PKY0"/>
<sequence length="190" mass="22019">MTTYKEATINPKFQWVAFDLRNLRQCNGTYDEYDDVPPLPNPKVVDLEDVHSPTACYLLNESYQTRDEGENPDGTLFDLGPATAVVGDQTIQLNPFYNDQQTCVTWYTGSDGKVYHAFRAWEFTYCAASLAEFTTRIKLEAELWFALNKYSREELENGREDFSAQEWAYIEYYLSKDPTDNPNIKYHNAI</sequence>
<dbReference type="GeneID" id="14875165"/>
<gene>
    <name evidence="1" type="ORF">DFA_05334</name>
</gene>
<organism evidence="1 2">
    <name type="scientific">Cavenderia fasciculata</name>
    <name type="common">Slime mold</name>
    <name type="synonym">Dictyostelium fasciculatum</name>
    <dbReference type="NCBI Taxonomy" id="261658"/>
    <lineage>
        <taxon>Eukaryota</taxon>
        <taxon>Amoebozoa</taxon>
        <taxon>Evosea</taxon>
        <taxon>Eumycetozoa</taxon>
        <taxon>Dictyostelia</taxon>
        <taxon>Acytosteliales</taxon>
        <taxon>Cavenderiaceae</taxon>
        <taxon>Cavenderia</taxon>
    </lineage>
</organism>
<dbReference type="OMA" id="HAFRAWE"/>
<accession>F4PKY0</accession>
<dbReference type="KEGG" id="dfa:DFA_05334"/>
<keyword evidence="2" id="KW-1185">Reference proteome</keyword>
<evidence type="ECO:0000313" key="1">
    <source>
        <dbReference type="EMBL" id="EGG23202.1"/>
    </source>
</evidence>
<reference evidence="2" key="1">
    <citation type="journal article" date="2011" name="Genome Res.">
        <title>Phylogeny-wide analysis of social amoeba genomes highlights ancient origins for complex intercellular communication.</title>
        <authorList>
            <person name="Heidel A.J."/>
            <person name="Lawal H.M."/>
            <person name="Felder M."/>
            <person name="Schilde C."/>
            <person name="Helps N.R."/>
            <person name="Tunggal B."/>
            <person name="Rivero F."/>
            <person name="John U."/>
            <person name="Schleicher M."/>
            <person name="Eichinger L."/>
            <person name="Platzer M."/>
            <person name="Noegel A.A."/>
            <person name="Schaap P."/>
            <person name="Gloeckner G."/>
        </authorList>
    </citation>
    <scope>NUCLEOTIDE SEQUENCE [LARGE SCALE GENOMIC DNA]</scope>
    <source>
        <strain evidence="2">SH3</strain>
    </source>
</reference>
<dbReference type="RefSeq" id="XP_004361053.1">
    <property type="nucleotide sequence ID" value="XM_004360996.1"/>
</dbReference>
<evidence type="ECO:0000313" key="2">
    <source>
        <dbReference type="Proteomes" id="UP000007797"/>
    </source>
</evidence>
<name>F4PKY0_CACFS</name>
<dbReference type="Proteomes" id="UP000007797">
    <property type="component" value="Unassembled WGS sequence"/>
</dbReference>
<dbReference type="EMBL" id="GL883008">
    <property type="protein sequence ID" value="EGG23202.1"/>
    <property type="molecule type" value="Genomic_DNA"/>
</dbReference>
<dbReference type="OrthoDB" id="18985at2759"/>
<protein>
    <submittedName>
        <fullName evidence="1">Uncharacterized protein</fullName>
    </submittedName>
</protein>